<name>A0A336MC76_CULSO</name>
<evidence type="ECO:0000256" key="3">
    <source>
        <dbReference type="ARBA" id="ARBA00022833"/>
    </source>
</evidence>
<dbReference type="FunFam" id="3.30.160.60:FF:000446">
    <property type="entry name" value="Zinc finger protein"/>
    <property type="match status" value="1"/>
</dbReference>
<keyword evidence="2 4" id="KW-0863">Zinc-finger</keyword>
<evidence type="ECO:0000256" key="2">
    <source>
        <dbReference type="ARBA" id="ARBA00022771"/>
    </source>
</evidence>
<dbReference type="VEuPathDB" id="VectorBase:CSON009405"/>
<protein>
    <submittedName>
        <fullName evidence="7">CSON009405 protein</fullName>
    </submittedName>
</protein>
<dbReference type="InterPro" id="IPR036236">
    <property type="entry name" value="Znf_C2H2_sf"/>
</dbReference>
<evidence type="ECO:0000313" key="7">
    <source>
        <dbReference type="EMBL" id="SSX23648.1"/>
    </source>
</evidence>
<feature type="domain" description="C2H2-type" evidence="6">
    <location>
        <begin position="13"/>
        <end position="41"/>
    </location>
</feature>
<proteinExistence type="predicted"/>
<dbReference type="Gene3D" id="3.30.160.60">
    <property type="entry name" value="Classic Zinc Finger"/>
    <property type="match status" value="1"/>
</dbReference>
<reference evidence="7" key="1">
    <citation type="submission" date="2018-07" db="EMBL/GenBank/DDBJ databases">
        <authorList>
            <person name="Quirk P.G."/>
            <person name="Krulwich T.A."/>
        </authorList>
    </citation>
    <scope>NUCLEOTIDE SEQUENCE</scope>
</reference>
<dbReference type="EMBL" id="UFQT01000372">
    <property type="protein sequence ID" value="SSX23648.1"/>
    <property type="molecule type" value="Genomic_DNA"/>
</dbReference>
<dbReference type="SUPFAM" id="SSF57667">
    <property type="entry name" value="beta-beta-alpha zinc fingers"/>
    <property type="match status" value="1"/>
</dbReference>
<evidence type="ECO:0000256" key="5">
    <source>
        <dbReference type="SAM" id="Coils"/>
    </source>
</evidence>
<sequence>MIAHIRRHTGERFKCEICNKGFIQGYHLTNHKRDAHNIDERSHIRRLEKFKTQSAQEIQVMYVAQQEQLSELMRQKAELEMRQQELEATIRLDVDSQLQETDQQIAEMQRQLHDIEEQRQKILLNEVTSEQYEMANTVVASEGNIIKMEGEIIEVSVETQA</sequence>
<dbReference type="GO" id="GO:0005634">
    <property type="term" value="C:nucleus"/>
    <property type="evidence" value="ECO:0007669"/>
    <property type="project" value="UniProtKB-ARBA"/>
</dbReference>
<dbReference type="GO" id="GO:0008270">
    <property type="term" value="F:zinc ion binding"/>
    <property type="evidence" value="ECO:0007669"/>
    <property type="project" value="UniProtKB-KW"/>
</dbReference>
<gene>
    <name evidence="7" type="primary">CSON009405</name>
</gene>
<evidence type="ECO:0000256" key="4">
    <source>
        <dbReference type="PROSITE-ProRule" id="PRU00042"/>
    </source>
</evidence>
<accession>A0A336MC76</accession>
<dbReference type="InterPro" id="IPR013087">
    <property type="entry name" value="Znf_C2H2_type"/>
</dbReference>
<dbReference type="PROSITE" id="PS00028">
    <property type="entry name" value="ZINC_FINGER_C2H2_1"/>
    <property type="match status" value="1"/>
</dbReference>
<keyword evidence="3" id="KW-0862">Zinc</keyword>
<feature type="coiled-coil region" evidence="5">
    <location>
        <begin position="55"/>
        <end position="125"/>
    </location>
</feature>
<dbReference type="PROSITE" id="PS50157">
    <property type="entry name" value="ZINC_FINGER_C2H2_2"/>
    <property type="match status" value="1"/>
</dbReference>
<organism evidence="7">
    <name type="scientific">Culicoides sonorensis</name>
    <name type="common">Biting midge</name>
    <dbReference type="NCBI Taxonomy" id="179676"/>
    <lineage>
        <taxon>Eukaryota</taxon>
        <taxon>Metazoa</taxon>
        <taxon>Ecdysozoa</taxon>
        <taxon>Arthropoda</taxon>
        <taxon>Hexapoda</taxon>
        <taxon>Insecta</taxon>
        <taxon>Pterygota</taxon>
        <taxon>Neoptera</taxon>
        <taxon>Endopterygota</taxon>
        <taxon>Diptera</taxon>
        <taxon>Nematocera</taxon>
        <taxon>Chironomoidea</taxon>
        <taxon>Ceratopogonidae</taxon>
        <taxon>Ceratopogoninae</taxon>
        <taxon>Culicoides</taxon>
        <taxon>Monoculicoides</taxon>
    </lineage>
</organism>
<evidence type="ECO:0000256" key="1">
    <source>
        <dbReference type="ARBA" id="ARBA00022723"/>
    </source>
</evidence>
<evidence type="ECO:0000259" key="6">
    <source>
        <dbReference type="PROSITE" id="PS50157"/>
    </source>
</evidence>
<dbReference type="AlphaFoldDB" id="A0A336MC76"/>
<keyword evidence="5" id="KW-0175">Coiled coil</keyword>
<keyword evidence="1" id="KW-0479">Metal-binding</keyword>